<feature type="domain" description="Thioredoxin" evidence="6">
    <location>
        <begin position="22"/>
        <end position="166"/>
    </location>
</feature>
<dbReference type="SUPFAM" id="SSF52833">
    <property type="entry name" value="Thioredoxin-like"/>
    <property type="match status" value="1"/>
</dbReference>
<dbReference type="PROSITE" id="PS51352">
    <property type="entry name" value="THIOREDOXIN_2"/>
    <property type="match status" value="1"/>
</dbReference>
<keyword evidence="4" id="KW-0676">Redox-active center</keyword>
<dbReference type="InterPro" id="IPR013740">
    <property type="entry name" value="Redoxin"/>
</dbReference>
<feature type="signal peptide" evidence="5">
    <location>
        <begin position="1"/>
        <end position="20"/>
    </location>
</feature>
<accession>A0ABS1K9Q2</accession>
<protein>
    <submittedName>
        <fullName evidence="7">TlpA family protein disulfide reductase</fullName>
    </submittedName>
</protein>
<dbReference type="PANTHER" id="PTHR42852">
    <property type="entry name" value="THIOL:DISULFIDE INTERCHANGE PROTEIN DSBE"/>
    <property type="match status" value="1"/>
</dbReference>
<dbReference type="Pfam" id="PF08534">
    <property type="entry name" value="Redoxin"/>
    <property type="match status" value="1"/>
</dbReference>
<comment type="subcellular location">
    <subcellularLocation>
        <location evidence="1">Cell envelope</location>
    </subcellularLocation>
</comment>
<dbReference type="InterPro" id="IPR017937">
    <property type="entry name" value="Thioredoxin_CS"/>
</dbReference>
<dbReference type="Gene3D" id="3.40.30.10">
    <property type="entry name" value="Glutaredoxin"/>
    <property type="match status" value="1"/>
</dbReference>
<reference evidence="7 8" key="1">
    <citation type="submission" date="2021-01" db="EMBL/GenBank/DDBJ databases">
        <title>Genome seq and assembly of Flavobacterium sp. GN10.</title>
        <authorList>
            <person name="Chhetri G."/>
        </authorList>
    </citation>
    <scope>NUCLEOTIDE SEQUENCE [LARGE SCALE GENOMIC DNA]</scope>
    <source>
        <strain evidence="7 8">GN10</strain>
    </source>
</reference>
<dbReference type="InterPro" id="IPR036249">
    <property type="entry name" value="Thioredoxin-like_sf"/>
</dbReference>
<name>A0ABS1K9Q2_9FLAO</name>
<dbReference type="CDD" id="cd02966">
    <property type="entry name" value="TlpA_like_family"/>
    <property type="match status" value="1"/>
</dbReference>
<keyword evidence="3" id="KW-1015">Disulfide bond</keyword>
<gene>
    <name evidence="7" type="ORF">JI750_04120</name>
</gene>
<evidence type="ECO:0000256" key="3">
    <source>
        <dbReference type="ARBA" id="ARBA00023157"/>
    </source>
</evidence>
<dbReference type="InterPro" id="IPR050553">
    <property type="entry name" value="Thioredoxin_ResA/DsbE_sf"/>
</dbReference>
<comment type="caution">
    <text evidence="7">The sequence shown here is derived from an EMBL/GenBank/DDBJ whole genome shotgun (WGS) entry which is preliminary data.</text>
</comment>
<dbReference type="Proteomes" id="UP000603728">
    <property type="component" value="Unassembled WGS sequence"/>
</dbReference>
<keyword evidence="5" id="KW-0732">Signal</keyword>
<dbReference type="PANTHER" id="PTHR42852:SF6">
    <property type="entry name" value="THIOL:DISULFIDE INTERCHANGE PROTEIN DSBE"/>
    <property type="match status" value="1"/>
</dbReference>
<evidence type="ECO:0000256" key="1">
    <source>
        <dbReference type="ARBA" id="ARBA00004196"/>
    </source>
</evidence>
<dbReference type="InterPro" id="IPR013766">
    <property type="entry name" value="Thioredoxin_domain"/>
</dbReference>
<keyword evidence="2" id="KW-0201">Cytochrome c-type biogenesis</keyword>
<sequence length="399" mass="46367">MKNKVIVVLFFSFSVLSIQAQIKVGDVAPEINVTDYISNIPKNISFKDKYILLEFWATWCGPCLEEVPNLNKFQEKFKNKKDLIFISITDEKPEKVLRTLNRITFNSIVVSDQTRKTLKSFIEESDGSVSIPRTILINKEGIVKWVGSPQLLNEAILNKFVNNEELKISDNSESNGIDDVKFVQPTEERIIDIVYKAIYNTETQYSFTLLNGKENEIKMKVNSLNEDGLYFDLNNRLNTILSDLSNVLESQIILPENFKESYYSLFYKNKFYKNLEPKQDIRNNILKSLNLHENIKIIDSEVYVLRLKNKDKLVEVTNENDVKNGQNKTHFLFSNVGIDDVVKSMSVFYNVIIKNETNLNNKYDFILKNNSIEETIKELQTYGLTLEKSKANIEFYQYQ</sequence>
<keyword evidence="8" id="KW-1185">Reference proteome</keyword>
<evidence type="ECO:0000256" key="4">
    <source>
        <dbReference type="ARBA" id="ARBA00023284"/>
    </source>
</evidence>
<proteinExistence type="predicted"/>
<evidence type="ECO:0000256" key="5">
    <source>
        <dbReference type="SAM" id="SignalP"/>
    </source>
</evidence>
<evidence type="ECO:0000313" key="8">
    <source>
        <dbReference type="Proteomes" id="UP000603728"/>
    </source>
</evidence>
<evidence type="ECO:0000313" key="7">
    <source>
        <dbReference type="EMBL" id="MBL0736058.1"/>
    </source>
</evidence>
<feature type="chain" id="PRO_5046030706" evidence="5">
    <location>
        <begin position="21"/>
        <end position="399"/>
    </location>
</feature>
<dbReference type="PROSITE" id="PS00194">
    <property type="entry name" value="THIOREDOXIN_1"/>
    <property type="match status" value="1"/>
</dbReference>
<evidence type="ECO:0000256" key="2">
    <source>
        <dbReference type="ARBA" id="ARBA00022748"/>
    </source>
</evidence>
<dbReference type="RefSeq" id="WP_201999082.1">
    <property type="nucleotide sequence ID" value="NZ_JAERSF010000001.1"/>
</dbReference>
<evidence type="ECO:0000259" key="6">
    <source>
        <dbReference type="PROSITE" id="PS51352"/>
    </source>
</evidence>
<dbReference type="EMBL" id="JAERSF010000001">
    <property type="protein sequence ID" value="MBL0736058.1"/>
    <property type="molecule type" value="Genomic_DNA"/>
</dbReference>
<organism evidence="7 8">
    <name type="scientific">Flavobacterium tagetis</name>
    <dbReference type="NCBI Taxonomy" id="2801336"/>
    <lineage>
        <taxon>Bacteria</taxon>
        <taxon>Pseudomonadati</taxon>
        <taxon>Bacteroidota</taxon>
        <taxon>Flavobacteriia</taxon>
        <taxon>Flavobacteriales</taxon>
        <taxon>Flavobacteriaceae</taxon>
        <taxon>Flavobacterium</taxon>
    </lineage>
</organism>